<dbReference type="Gene3D" id="1.25.40.10">
    <property type="entry name" value="Tetratricopeptide repeat domain"/>
    <property type="match status" value="3"/>
</dbReference>
<gene>
    <name evidence="3" type="ORF">DCAF_LOCUS19524</name>
</gene>
<keyword evidence="1" id="KW-0677">Repeat</keyword>
<evidence type="ECO:0000256" key="2">
    <source>
        <dbReference type="PROSITE-ProRule" id="PRU00708"/>
    </source>
</evidence>
<accession>A0AAV1S8R3</accession>
<keyword evidence="4" id="KW-1185">Reference proteome</keyword>
<dbReference type="GO" id="GO:0003723">
    <property type="term" value="F:RNA binding"/>
    <property type="evidence" value="ECO:0007669"/>
    <property type="project" value="InterPro"/>
</dbReference>
<dbReference type="Pfam" id="PF01535">
    <property type="entry name" value="PPR"/>
    <property type="match status" value="5"/>
</dbReference>
<comment type="caution">
    <text evidence="3">The sequence shown here is derived from an EMBL/GenBank/DDBJ whole genome shotgun (WGS) entry which is preliminary data.</text>
</comment>
<reference evidence="3 4" key="1">
    <citation type="submission" date="2024-01" db="EMBL/GenBank/DDBJ databases">
        <authorList>
            <person name="Waweru B."/>
        </authorList>
    </citation>
    <scope>NUCLEOTIDE SEQUENCE [LARGE SCALE GENOMIC DNA]</scope>
</reference>
<dbReference type="InterPro" id="IPR002885">
    <property type="entry name" value="PPR_rpt"/>
</dbReference>
<dbReference type="Proteomes" id="UP001314170">
    <property type="component" value="Unassembled WGS sequence"/>
</dbReference>
<evidence type="ECO:0008006" key="5">
    <source>
        <dbReference type="Google" id="ProtNLM"/>
    </source>
</evidence>
<dbReference type="GO" id="GO:0099402">
    <property type="term" value="P:plant organ development"/>
    <property type="evidence" value="ECO:0007669"/>
    <property type="project" value="UniProtKB-ARBA"/>
</dbReference>
<evidence type="ECO:0000256" key="1">
    <source>
        <dbReference type="ARBA" id="ARBA00022737"/>
    </source>
</evidence>
<name>A0AAV1S8R3_9ROSI</name>
<protein>
    <recommendedName>
        <fullName evidence="5">Pentatricopeptide repeat-containing protein</fullName>
    </recommendedName>
</protein>
<dbReference type="EMBL" id="CAWUPB010001173">
    <property type="protein sequence ID" value="CAK7346846.1"/>
    <property type="molecule type" value="Genomic_DNA"/>
</dbReference>
<dbReference type="AlphaFoldDB" id="A0AAV1S8R3"/>
<dbReference type="GO" id="GO:0009451">
    <property type="term" value="P:RNA modification"/>
    <property type="evidence" value="ECO:0007669"/>
    <property type="project" value="InterPro"/>
</dbReference>
<evidence type="ECO:0000313" key="4">
    <source>
        <dbReference type="Proteomes" id="UP001314170"/>
    </source>
</evidence>
<dbReference type="PANTHER" id="PTHR47926:SF531">
    <property type="entry name" value="TETRATRICOPEPTIDE REPEAT SUPERFAMILY PROTEIN"/>
    <property type="match status" value="1"/>
</dbReference>
<feature type="repeat" description="PPR" evidence="2">
    <location>
        <begin position="60"/>
        <end position="94"/>
    </location>
</feature>
<dbReference type="PROSITE" id="PS51375">
    <property type="entry name" value="PPR"/>
    <property type="match status" value="1"/>
</dbReference>
<dbReference type="InterPro" id="IPR046960">
    <property type="entry name" value="PPR_At4g14850-like_plant"/>
</dbReference>
<sequence length="439" mass="49669">MPTYSRSGKDMRYGDDYSIEVFEEMPVRDVVFWNSMISMVNGEVGPATRLFDSMPKRERDVATWNFVVTGLSKAGKMELARSVFERMLVRSEVLWNSMVSRYVKVGDVKTARNIFYQMPEKSVVSSTALITGYTIVGNPESVSYLFYQMPVKCSYMEFYDFRPDAITLVSVLSVCSHLGYLEYGKWIYSYIKKNTIELSNPLGNTLIDMFAKGLAVNGQCREALDIFDSLCSEGTKPDDVIFIAALTACTHGGSVEEGKTVYNQMVQEFNFKPWIEHYGRMVDLLGRAGKWEEATRFIESLHLEPNTVIWASLLGSCRIHGKGELLELFDRKNLGSGNKTHEFVAKDTRHEKRREIFGALDCLYEHLKQISDTSYVKEITDYVSEGLGGKMHTCNALVSDTLSSLVPGIQISGHWYPDYAKEALDLCNSDALSCHFRSV</sequence>
<evidence type="ECO:0000313" key="3">
    <source>
        <dbReference type="EMBL" id="CAK7346846.1"/>
    </source>
</evidence>
<dbReference type="PANTHER" id="PTHR47926">
    <property type="entry name" value="PENTATRICOPEPTIDE REPEAT-CONTAINING PROTEIN"/>
    <property type="match status" value="1"/>
</dbReference>
<dbReference type="InterPro" id="IPR011990">
    <property type="entry name" value="TPR-like_helical_dom_sf"/>
</dbReference>
<dbReference type="NCBIfam" id="TIGR00756">
    <property type="entry name" value="PPR"/>
    <property type="match status" value="2"/>
</dbReference>
<proteinExistence type="predicted"/>
<dbReference type="FunFam" id="1.25.40.10:FF:000158">
    <property type="entry name" value="pentatricopeptide repeat-containing protein At2g33680"/>
    <property type="match status" value="1"/>
</dbReference>
<organism evidence="3 4">
    <name type="scientific">Dovyalis caffra</name>
    <dbReference type="NCBI Taxonomy" id="77055"/>
    <lineage>
        <taxon>Eukaryota</taxon>
        <taxon>Viridiplantae</taxon>
        <taxon>Streptophyta</taxon>
        <taxon>Embryophyta</taxon>
        <taxon>Tracheophyta</taxon>
        <taxon>Spermatophyta</taxon>
        <taxon>Magnoliopsida</taxon>
        <taxon>eudicotyledons</taxon>
        <taxon>Gunneridae</taxon>
        <taxon>Pentapetalae</taxon>
        <taxon>rosids</taxon>
        <taxon>fabids</taxon>
        <taxon>Malpighiales</taxon>
        <taxon>Salicaceae</taxon>
        <taxon>Flacourtieae</taxon>
        <taxon>Dovyalis</taxon>
    </lineage>
</organism>